<keyword evidence="3" id="KW-1185">Reference proteome</keyword>
<proteinExistence type="predicted"/>
<sequence>MKVRATWMLVPAMALCLGACKKKESAPLDASGNPVEVTPDVPGTPQEAEPPVVTPEAKEVVPTAKEVTPEDRAAKLGFAQYLPKDTELMVSVFQGEETVNKVKSLKLWKLIDAQMSGAGPGFGDNSDFEMDEELGMEPDIEMAPEDNEESKAAEPDDAMQEGAALGAASGGIDMDSEADSEDMDGFEEPMGPEGLLGKQVVLAFGHGSMEQAGYLNLLRSRMAYFQFREITRALVEAARTGDPSLFTDSFAYQYTAEMFTELIQDQEGGVDLFEKIQMPPIYLGFKTSAEDREEAASQIRSTVDFMGMMGEMVEPVSFEKAGVTFTGYRLLGSKLAEMLNAERDSATEMMDEATFDRFVKALSEKNIVACTGTLGDYVVLMMGSSEEELNLASDLNDSMVSSDELKFTDGYVDKDLSAVIYGQEAGLKSVISADKEFAAIFEGIRDGFAGQEGIGDTRNIEALLQTVVDRGEELVKFQTVHGYGLVSYFDEGYKIETYGGTDPGSVDWSAPRKLAHLGDSPDVVLFANGSSTEVYNEKLTGLLNSVGETVYALAAKASEIPAENVEEDKLAQYKEMFGMFDSQFREDLVNMWNGFSVDMAAGLGQEAALVMDFKGSIPTVPGIPQKVVDEGKFPRASYIAPVVDRTKLATSWDKINLSATSMMGKISTMSGMEIPMQKPISSEKDGMTTWFFPMPFFNDEFLPSVTVGDDWFVASTSKNQALDLVGKAKTGTATETGFLFKANFVALQAYARECYALVDANADEIFGDNESALNEYKHNKETMIQFIDSFDDFDSVSIKVRKEADVLRGSFHFKTR</sequence>
<dbReference type="AlphaFoldDB" id="A0A934S505"/>
<gene>
    <name evidence="2" type="ORF">JIN85_02945</name>
</gene>
<name>A0A934S505_9BACT</name>
<evidence type="ECO:0000313" key="3">
    <source>
        <dbReference type="Proteomes" id="UP000603141"/>
    </source>
</evidence>
<reference evidence="2" key="1">
    <citation type="submission" date="2021-01" db="EMBL/GenBank/DDBJ databases">
        <title>Modified the classification status of verrucomicrobia.</title>
        <authorList>
            <person name="Feng X."/>
        </authorList>
    </citation>
    <scope>NUCLEOTIDE SEQUENCE</scope>
    <source>
        <strain evidence="2">KCTC 22041</strain>
    </source>
</reference>
<dbReference type="Proteomes" id="UP000603141">
    <property type="component" value="Unassembled WGS sequence"/>
</dbReference>
<evidence type="ECO:0000313" key="2">
    <source>
        <dbReference type="EMBL" id="MBK1881355.1"/>
    </source>
</evidence>
<organism evidence="2 3">
    <name type="scientific">Luteolibacter pohnpeiensis</name>
    <dbReference type="NCBI Taxonomy" id="454153"/>
    <lineage>
        <taxon>Bacteria</taxon>
        <taxon>Pseudomonadati</taxon>
        <taxon>Verrucomicrobiota</taxon>
        <taxon>Verrucomicrobiia</taxon>
        <taxon>Verrucomicrobiales</taxon>
        <taxon>Verrucomicrobiaceae</taxon>
        <taxon>Luteolibacter</taxon>
    </lineage>
</organism>
<feature type="region of interest" description="Disordered" evidence="1">
    <location>
        <begin position="25"/>
        <end position="52"/>
    </location>
</feature>
<dbReference type="EMBL" id="JAENIJ010000003">
    <property type="protein sequence ID" value="MBK1881355.1"/>
    <property type="molecule type" value="Genomic_DNA"/>
</dbReference>
<comment type="caution">
    <text evidence="2">The sequence shown here is derived from an EMBL/GenBank/DDBJ whole genome shotgun (WGS) entry which is preliminary data.</text>
</comment>
<feature type="compositionally biased region" description="Acidic residues" evidence="1">
    <location>
        <begin position="174"/>
        <end position="187"/>
    </location>
</feature>
<evidence type="ECO:0000256" key="1">
    <source>
        <dbReference type="SAM" id="MobiDB-lite"/>
    </source>
</evidence>
<accession>A0A934S505</accession>
<protein>
    <submittedName>
        <fullName evidence="2">Uncharacterized protein</fullName>
    </submittedName>
</protein>
<feature type="region of interest" description="Disordered" evidence="1">
    <location>
        <begin position="167"/>
        <end position="187"/>
    </location>
</feature>